<accession>A0AAV7VT12</accession>
<protein>
    <recommendedName>
        <fullName evidence="3">Secreted protein</fullName>
    </recommendedName>
</protein>
<proteinExistence type="predicted"/>
<dbReference type="AlphaFoldDB" id="A0AAV7VT12"/>
<comment type="caution">
    <text evidence="1">The sequence shown here is derived from an EMBL/GenBank/DDBJ whole genome shotgun (WGS) entry which is preliminary data.</text>
</comment>
<sequence length="121" mass="12903">MGFPGLSSRRSPMGPSLGPRRWLPLCVPLGRAAAAPRSLAAAFRGRGSRRSDERSPRCPPAYAERCGKAAGWMPVGFVASLPSCLCRALRESCRVDAGRVRRLIALLLMQSVAGKLPGGCR</sequence>
<dbReference type="Proteomes" id="UP001066276">
    <property type="component" value="Chromosome 2_1"/>
</dbReference>
<evidence type="ECO:0008006" key="3">
    <source>
        <dbReference type="Google" id="ProtNLM"/>
    </source>
</evidence>
<dbReference type="EMBL" id="JANPWB010000003">
    <property type="protein sequence ID" value="KAJ1203701.1"/>
    <property type="molecule type" value="Genomic_DNA"/>
</dbReference>
<reference evidence="1" key="1">
    <citation type="journal article" date="2022" name="bioRxiv">
        <title>Sequencing and chromosome-scale assembly of the giantPleurodeles waltlgenome.</title>
        <authorList>
            <person name="Brown T."/>
            <person name="Elewa A."/>
            <person name="Iarovenko S."/>
            <person name="Subramanian E."/>
            <person name="Araus A.J."/>
            <person name="Petzold A."/>
            <person name="Susuki M."/>
            <person name="Suzuki K.-i.T."/>
            <person name="Hayashi T."/>
            <person name="Toyoda A."/>
            <person name="Oliveira C."/>
            <person name="Osipova E."/>
            <person name="Leigh N.D."/>
            <person name="Simon A."/>
            <person name="Yun M.H."/>
        </authorList>
    </citation>
    <scope>NUCLEOTIDE SEQUENCE</scope>
    <source>
        <strain evidence="1">20211129_DDA</strain>
        <tissue evidence="1">Liver</tissue>
    </source>
</reference>
<evidence type="ECO:0000313" key="1">
    <source>
        <dbReference type="EMBL" id="KAJ1203701.1"/>
    </source>
</evidence>
<name>A0AAV7VT12_PLEWA</name>
<gene>
    <name evidence="1" type="ORF">NDU88_007482</name>
</gene>
<organism evidence="1 2">
    <name type="scientific">Pleurodeles waltl</name>
    <name type="common">Iberian ribbed newt</name>
    <dbReference type="NCBI Taxonomy" id="8319"/>
    <lineage>
        <taxon>Eukaryota</taxon>
        <taxon>Metazoa</taxon>
        <taxon>Chordata</taxon>
        <taxon>Craniata</taxon>
        <taxon>Vertebrata</taxon>
        <taxon>Euteleostomi</taxon>
        <taxon>Amphibia</taxon>
        <taxon>Batrachia</taxon>
        <taxon>Caudata</taxon>
        <taxon>Salamandroidea</taxon>
        <taxon>Salamandridae</taxon>
        <taxon>Pleurodelinae</taxon>
        <taxon>Pleurodeles</taxon>
    </lineage>
</organism>
<keyword evidence="2" id="KW-1185">Reference proteome</keyword>
<evidence type="ECO:0000313" key="2">
    <source>
        <dbReference type="Proteomes" id="UP001066276"/>
    </source>
</evidence>